<keyword evidence="2 4" id="KW-0238">DNA-binding</keyword>
<evidence type="ECO:0000313" key="7">
    <source>
        <dbReference type="Proteomes" id="UP001169862"/>
    </source>
</evidence>
<evidence type="ECO:0000256" key="1">
    <source>
        <dbReference type="ARBA" id="ARBA00023015"/>
    </source>
</evidence>
<evidence type="ECO:0000256" key="4">
    <source>
        <dbReference type="PROSITE-ProRule" id="PRU00335"/>
    </source>
</evidence>
<evidence type="ECO:0000259" key="5">
    <source>
        <dbReference type="PROSITE" id="PS50977"/>
    </source>
</evidence>
<dbReference type="PANTHER" id="PTHR30055:SF234">
    <property type="entry name" value="HTH-TYPE TRANSCRIPTIONAL REGULATOR BETI"/>
    <property type="match status" value="1"/>
</dbReference>
<dbReference type="GO" id="GO:0000976">
    <property type="term" value="F:transcription cis-regulatory region binding"/>
    <property type="evidence" value="ECO:0007669"/>
    <property type="project" value="TreeGrafter"/>
</dbReference>
<dbReference type="InterPro" id="IPR036271">
    <property type="entry name" value="Tet_transcr_reg_TetR-rel_C_sf"/>
</dbReference>
<dbReference type="AlphaFoldDB" id="A0AAW7XKM2"/>
<dbReference type="RefSeq" id="WP_303496528.1">
    <property type="nucleotide sequence ID" value="NZ_CAXHZV010000010.1"/>
</dbReference>
<feature type="domain" description="HTH tetR-type" evidence="5">
    <location>
        <begin position="10"/>
        <end position="70"/>
    </location>
</feature>
<comment type="caution">
    <text evidence="6">The sequence shown here is derived from an EMBL/GenBank/DDBJ whole genome shotgun (WGS) entry which is preliminary data.</text>
</comment>
<sequence length="203" mass="22442">MARRNDHTKEELRELALNAAEALVAKEGLSGLSARKVAASIGYSAGSLYQLFASIDELCWELNSRTLSVLLQQLVESEQPCAAQEQLHAYALCYYEFAIRHTSSWSLLFEHKSSTCDALPVKLTAQIEDLFAQIERPLMHLNKSKAPKEVALAAKTLWSGVHGITTLAVNRKLFLSIDGAEIAMLDCLISSFLEGWCKEKPAC</sequence>
<keyword evidence="1" id="KW-0805">Transcription regulation</keyword>
<dbReference type="SUPFAM" id="SSF48498">
    <property type="entry name" value="Tetracyclin repressor-like, C-terminal domain"/>
    <property type="match status" value="1"/>
</dbReference>
<reference evidence="6" key="1">
    <citation type="submission" date="2023-07" db="EMBL/GenBank/DDBJ databases">
        <title>Genome content predicts the carbon catabolic preferences of heterotrophic bacteria.</title>
        <authorList>
            <person name="Gralka M."/>
        </authorList>
    </citation>
    <scope>NUCLEOTIDE SEQUENCE</scope>
    <source>
        <strain evidence="6">I2M16</strain>
    </source>
</reference>
<evidence type="ECO:0000313" key="6">
    <source>
        <dbReference type="EMBL" id="MDO6454844.1"/>
    </source>
</evidence>
<feature type="DNA-binding region" description="H-T-H motif" evidence="4">
    <location>
        <begin position="33"/>
        <end position="52"/>
    </location>
</feature>
<name>A0AAW7XKM2_9GAMM</name>
<organism evidence="6 7">
    <name type="scientific">Neptunomonas phycophila</name>
    <dbReference type="NCBI Taxonomy" id="1572645"/>
    <lineage>
        <taxon>Bacteria</taxon>
        <taxon>Pseudomonadati</taxon>
        <taxon>Pseudomonadota</taxon>
        <taxon>Gammaproteobacteria</taxon>
        <taxon>Oceanospirillales</taxon>
        <taxon>Oceanospirillaceae</taxon>
        <taxon>Neptunomonas</taxon>
    </lineage>
</organism>
<keyword evidence="3" id="KW-0804">Transcription</keyword>
<dbReference type="Gene3D" id="1.10.357.10">
    <property type="entry name" value="Tetracycline Repressor, domain 2"/>
    <property type="match status" value="1"/>
</dbReference>
<dbReference type="Proteomes" id="UP001169862">
    <property type="component" value="Unassembled WGS sequence"/>
</dbReference>
<dbReference type="GO" id="GO:0003700">
    <property type="term" value="F:DNA-binding transcription factor activity"/>
    <property type="evidence" value="ECO:0007669"/>
    <property type="project" value="TreeGrafter"/>
</dbReference>
<evidence type="ECO:0000256" key="2">
    <source>
        <dbReference type="ARBA" id="ARBA00023125"/>
    </source>
</evidence>
<protein>
    <submittedName>
        <fullName evidence="6">TetR/AcrR family transcriptional regulator</fullName>
    </submittedName>
</protein>
<evidence type="ECO:0000256" key="3">
    <source>
        <dbReference type="ARBA" id="ARBA00023163"/>
    </source>
</evidence>
<dbReference type="PANTHER" id="PTHR30055">
    <property type="entry name" value="HTH-TYPE TRANSCRIPTIONAL REGULATOR RUTR"/>
    <property type="match status" value="1"/>
</dbReference>
<accession>A0AAW7XKM2</accession>
<dbReference type="InterPro" id="IPR009057">
    <property type="entry name" value="Homeodomain-like_sf"/>
</dbReference>
<dbReference type="Pfam" id="PF13305">
    <property type="entry name" value="TetR_C_33"/>
    <property type="match status" value="1"/>
</dbReference>
<dbReference type="InterPro" id="IPR001647">
    <property type="entry name" value="HTH_TetR"/>
</dbReference>
<gene>
    <name evidence="6" type="ORF">Q4490_14830</name>
</gene>
<dbReference type="InterPro" id="IPR050109">
    <property type="entry name" value="HTH-type_TetR-like_transc_reg"/>
</dbReference>
<dbReference type="SUPFAM" id="SSF46689">
    <property type="entry name" value="Homeodomain-like"/>
    <property type="match status" value="1"/>
</dbReference>
<dbReference type="Pfam" id="PF00440">
    <property type="entry name" value="TetR_N"/>
    <property type="match status" value="1"/>
</dbReference>
<proteinExistence type="predicted"/>
<dbReference type="EMBL" id="JAUOPG010000010">
    <property type="protein sequence ID" value="MDO6454844.1"/>
    <property type="molecule type" value="Genomic_DNA"/>
</dbReference>
<dbReference type="InterPro" id="IPR025996">
    <property type="entry name" value="MT1864/Rv1816-like_C"/>
</dbReference>
<dbReference type="PROSITE" id="PS50977">
    <property type="entry name" value="HTH_TETR_2"/>
    <property type="match status" value="1"/>
</dbReference>